<name>A0ABT1WDF6_9PROT</name>
<keyword evidence="2" id="KW-1185">Reference proteome</keyword>
<evidence type="ECO:0000313" key="2">
    <source>
        <dbReference type="Proteomes" id="UP001524587"/>
    </source>
</evidence>
<dbReference type="Proteomes" id="UP001524587">
    <property type="component" value="Unassembled WGS sequence"/>
</dbReference>
<organism evidence="1 2">
    <name type="scientific">Endosaccharibacter trunci</name>
    <dbReference type="NCBI Taxonomy" id="2812733"/>
    <lineage>
        <taxon>Bacteria</taxon>
        <taxon>Pseudomonadati</taxon>
        <taxon>Pseudomonadota</taxon>
        <taxon>Alphaproteobacteria</taxon>
        <taxon>Acetobacterales</taxon>
        <taxon>Acetobacteraceae</taxon>
        <taxon>Endosaccharibacter</taxon>
    </lineage>
</organism>
<proteinExistence type="predicted"/>
<protein>
    <submittedName>
        <fullName evidence="1">Uncharacterized protein</fullName>
    </submittedName>
</protein>
<gene>
    <name evidence="1" type="ORF">NFI95_15470</name>
</gene>
<comment type="caution">
    <text evidence="1">The sequence shown here is derived from an EMBL/GenBank/DDBJ whole genome shotgun (WGS) entry which is preliminary data.</text>
</comment>
<evidence type="ECO:0000313" key="1">
    <source>
        <dbReference type="EMBL" id="MCQ8279843.1"/>
    </source>
</evidence>
<dbReference type="EMBL" id="JAMSKV010000017">
    <property type="protein sequence ID" value="MCQ8279843.1"/>
    <property type="molecule type" value="Genomic_DNA"/>
</dbReference>
<sequence>MQPMDDGSTTSTPLSGLSGYATMAQLQAAVVGYTTVSPTSGATVAMPANRGVLLLQGGTLLAALTVLLPPNPTDGQVARIASQMAVTVLTVKDAAGNAVTGGSLALGVFGVGALWQFQGSAWVRIG</sequence>
<dbReference type="RefSeq" id="WP_422865332.1">
    <property type="nucleotide sequence ID" value="NZ_JAMSKV010000017.1"/>
</dbReference>
<accession>A0ABT1WDF6</accession>
<reference evidence="1 2" key="1">
    <citation type="submission" date="2022-06" db="EMBL/GenBank/DDBJ databases">
        <title>Endosaccharibacter gen. nov., sp. nov., endophytic bacteria isolated from sugarcane.</title>
        <authorList>
            <person name="Pitiwittayakul N."/>
            <person name="Yukphan P."/>
            <person name="Charoenyingcharoen P."/>
            <person name="Tanasupawat S."/>
        </authorList>
    </citation>
    <scope>NUCLEOTIDE SEQUENCE [LARGE SCALE GENOMIC DNA]</scope>
    <source>
        <strain evidence="1 2">KSS8</strain>
    </source>
</reference>